<dbReference type="InterPro" id="IPR041497">
    <property type="entry name" value="Thump-like"/>
</dbReference>
<organism evidence="2 3">
    <name type="scientific">Candidatus Protofrankia californiensis</name>
    <dbReference type="NCBI Taxonomy" id="1839754"/>
    <lineage>
        <taxon>Bacteria</taxon>
        <taxon>Bacillati</taxon>
        <taxon>Actinomycetota</taxon>
        <taxon>Actinomycetes</taxon>
        <taxon>Frankiales</taxon>
        <taxon>Frankiaceae</taxon>
        <taxon>Protofrankia</taxon>
    </lineage>
</organism>
<dbReference type="Pfam" id="PF18096">
    <property type="entry name" value="Thump_like"/>
    <property type="match status" value="1"/>
</dbReference>
<keyword evidence="3" id="KW-1185">Reference proteome</keyword>
<reference evidence="3" key="1">
    <citation type="submission" date="2016-02" db="EMBL/GenBank/DDBJ databases">
        <authorList>
            <person name="Wibberg D."/>
        </authorList>
    </citation>
    <scope>NUCLEOTIDE SEQUENCE [LARGE SCALE GENOMIC DNA]</scope>
</reference>
<name>A0A1C3PGI9_9ACTN</name>
<feature type="domain" description="THUMP-like" evidence="1">
    <location>
        <begin position="55"/>
        <end position="112"/>
    </location>
</feature>
<protein>
    <recommendedName>
        <fullName evidence="1">THUMP-like domain-containing protein</fullName>
    </recommendedName>
</protein>
<proteinExistence type="predicted"/>
<sequence>MDVEVRAPGEYLLDPDPVVTRAGLVAELARELGAWKIDERIAFLSADTPMRTPFGRSLRVIDSAPWNQKQLPASARLCELDIGAVDIRRRGLAGDVDQLRKRLKLSGARRATSS</sequence>
<gene>
    <name evidence="2" type="ORF">FDG2_6251</name>
</gene>
<evidence type="ECO:0000313" key="2">
    <source>
        <dbReference type="EMBL" id="SBW28963.1"/>
    </source>
</evidence>
<dbReference type="Proteomes" id="UP000199013">
    <property type="component" value="Unassembled WGS sequence"/>
</dbReference>
<evidence type="ECO:0000313" key="3">
    <source>
        <dbReference type="Proteomes" id="UP000199013"/>
    </source>
</evidence>
<dbReference type="AlphaFoldDB" id="A0A1C3PGI9"/>
<evidence type="ECO:0000259" key="1">
    <source>
        <dbReference type="Pfam" id="PF18096"/>
    </source>
</evidence>
<dbReference type="EMBL" id="FLUV01002583">
    <property type="protein sequence ID" value="SBW28963.1"/>
    <property type="molecule type" value="Genomic_DNA"/>
</dbReference>
<accession>A0A1C3PGI9</accession>